<evidence type="ECO:0000256" key="2">
    <source>
        <dbReference type="SAM" id="Phobius"/>
    </source>
</evidence>
<dbReference type="GeneID" id="61432252"/>
<evidence type="ECO:0000313" key="4">
    <source>
        <dbReference type="Proteomes" id="UP000283431"/>
    </source>
</evidence>
<keyword evidence="2" id="KW-0812">Transmembrane</keyword>
<keyword evidence="2" id="KW-0472">Membrane</keyword>
<name>A0A413PG36_9FIRM</name>
<evidence type="ECO:0000256" key="1">
    <source>
        <dbReference type="SAM" id="MobiDB-lite"/>
    </source>
</evidence>
<dbReference type="AlphaFoldDB" id="A0A413PG36"/>
<protein>
    <recommendedName>
        <fullName evidence="5">DUF2746 domain-containing protein</fullName>
    </recommendedName>
</protein>
<feature type="region of interest" description="Disordered" evidence="1">
    <location>
        <begin position="78"/>
        <end position="116"/>
    </location>
</feature>
<feature type="transmembrane region" description="Helical" evidence="2">
    <location>
        <begin position="6"/>
        <end position="23"/>
    </location>
</feature>
<keyword evidence="2" id="KW-1133">Transmembrane helix</keyword>
<feature type="compositionally biased region" description="Basic and acidic residues" evidence="1">
    <location>
        <begin position="83"/>
        <end position="116"/>
    </location>
</feature>
<sequence length="116" mass="12869">MTDLSIFITVAGLCLSVATFYFGRQSVTKADGKAAGALETDLRYIKESVGRIEGQLNRDVQRLEGRIDEISNQLAGISNTAGRAHESAKSAHNRIDEHLEREHNIQTDRRRSNAET</sequence>
<evidence type="ECO:0008006" key="5">
    <source>
        <dbReference type="Google" id="ProtNLM"/>
    </source>
</evidence>
<dbReference type="EMBL" id="QSEN01000013">
    <property type="protein sequence ID" value="RGZ75001.1"/>
    <property type="molecule type" value="Genomic_DNA"/>
</dbReference>
<gene>
    <name evidence="3" type="ORF">DW975_08660</name>
</gene>
<comment type="caution">
    <text evidence="3">The sequence shown here is derived from an EMBL/GenBank/DDBJ whole genome shotgun (WGS) entry which is preliminary data.</text>
</comment>
<evidence type="ECO:0000313" key="3">
    <source>
        <dbReference type="EMBL" id="RGZ75001.1"/>
    </source>
</evidence>
<dbReference type="RefSeq" id="WP_006855491.1">
    <property type="nucleotide sequence ID" value="NZ_JANGBN010000004.1"/>
</dbReference>
<reference evidence="3 4" key="1">
    <citation type="submission" date="2018-08" db="EMBL/GenBank/DDBJ databases">
        <title>A genome reference for cultivated species of the human gut microbiota.</title>
        <authorList>
            <person name="Zou Y."/>
            <person name="Xue W."/>
            <person name="Luo G."/>
        </authorList>
    </citation>
    <scope>NUCLEOTIDE SEQUENCE [LARGE SCALE GENOMIC DNA]</scope>
    <source>
        <strain evidence="3 4">AM48-7</strain>
    </source>
</reference>
<dbReference type="Proteomes" id="UP000283431">
    <property type="component" value="Unassembled WGS sequence"/>
</dbReference>
<organism evidence="3 4">
    <name type="scientific">Agathobacter rectalis</name>
    <dbReference type="NCBI Taxonomy" id="39491"/>
    <lineage>
        <taxon>Bacteria</taxon>
        <taxon>Bacillati</taxon>
        <taxon>Bacillota</taxon>
        <taxon>Clostridia</taxon>
        <taxon>Lachnospirales</taxon>
        <taxon>Lachnospiraceae</taxon>
        <taxon>Agathobacter</taxon>
    </lineage>
</organism>
<accession>A0A413PG36</accession>
<proteinExistence type="predicted"/>